<keyword evidence="3" id="KW-1185">Reference proteome</keyword>
<dbReference type="Pfam" id="PF20150">
    <property type="entry name" value="2EXR"/>
    <property type="match status" value="1"/>
</dbReference>
<dbReference type="AlphaFoldDB" id="A0A8H4K3J7"/>
<accession>A0A8H4K3J7</accession>
<proteinExistence type="predicted"/>
<organism evidence="2 3">
    <name type="scientific">Fusarium acutatum</name>
    <dbReference type="NCBI Taxonomy" id="78861"/>
    <lineage>
        <taxon>Eukaryota</taxon>
        <taxon>Fungi</taxon>
        <taxon>Dikarya</taxon>
        <taxon>Ascomycota</taxon>
        <taxon>Pezizomycotina</taxon>
        <taxon>Sordariomycetes</taxon>
        <taxon>Hypocreomycetidae</taxon>
        <taxon>Hypocreales</taxon>
        <taxon>Nectriaceae</taxon>
        <taxon>Fusarium</taxon>
        <taxon>Fusarium fujikuroi species complex</taxon>
    </lineage>
</organism>
<dbReference type="EMBL" id="JAADJF010000039">
    <property type="protein sequence ID" value="KAF4442579.1"/>
    <property type="molecule type" value="Genomic_DNA"/>
</dbReference>
<comment type="caution">
    <text evidence="2">The sequence shown here is derived from an EMBL/GenBank/DDBJ whole genome shotgun (WGS) entry which is preliminary data.</text>
</comment>
<evidence type="ECO:0000259" key="1">
    <source>
        <dbReference type="Pfam" id="PF20150"/>
    </source>
</evidence>
<dbReference type="OrthoDB" id="3469466at2759"/>
<name>A0A8H4K3J7_9HYPO</name>
<dbReference type="InterPro" id="IPR045518">
    <property type="entry name" value="2EXR"/>
</dbReference>
<evidence type="ECO:0000313" key="2">
    <source>
        <dbReference type="EMBL" id="KAF4442579.1"/>
    </source>
</evidence>
<protein>
    <recommendedName>
        <fullName evidence="1">2EXR domain-containing protein</fullName>
    </recommendedName>
</protein>
<evidence type="ECO:0000313" key="3">
    <source>
        <dbReference type="Proteomes" id="UP000536711"/>
    </source>
</evidence>
<reference evidence="2 3" key="1">
    <citation type="submission" date="2020-01" db="EMBL/GenBank/DDBJ databases">
        <title>Identification and distribution of gene clusters putatively required for synthesis of sphingolipid metabolism inhibitors in phylogenetically diverse species of the filamentous fungus Fusarium.</title>
        <authorList>
            <person name="Kim H.-S."/>
            <person name="Busman M."/>
            <person name="Brown D.W."/>
            <person name="Divon H."/>
            <person name="Uhlig S."/>
            <person name="Proctor R.H."/>
        </authorList>
    </citation>
    <scope>NUCLEOTIDE SEQUENCE [LARGE SCALE GENOMIC DNA]</scope>
    <source>
        <strain evidence="2 3">NRRL 13308</strain>
    </source>
</reference>
<gene>
    <name evidence="2" type="ORF">FACUT_1891</name>
</gene>
<dbReference type="Proteomes" id="UP000536711">
    <property type="component" value="Unassembled WGS sequence"/>
</dbReference>
<sequence>MASGCNQNGNATPHYLQIFNPPLEPCGDFHLFARFPDDIRWLVWQHYLSHEQWIDITLRPGSFTSERREQTNHQSYEIVLDRRWRIRKLFRTTSESRKAALAFYRVQLPCWYKRKDKSMVNSTLYVCPELDTLMLNCLEVFENFAHDIWACDSRCVGLVNLALRVRGPLRDFNIPSTTGRDTSRLKEALLRIERFTVMNTFCIRRWHGGFSKHSTVPVFQMNRAVPIRGYSLGFHQLSCDPRLNEGNFKQMFLGDMDPVRRFHRWFRLLLSVGVKHDHEVEYRFGSCRRSCPPLMTDRASTMESVNQTHERFLTWMESETEEPREVIAKETAEHLEQTPQPAIGF</sequence>
<feature type="domain" description="2EXR" evidence="1">
    <location>
        <begin position="29"/>
        <end position="133"/>
    </location>
</feature>